<proteinExistence type="predicted"/>
<protein>
    <recommendedName>
        <fullName evidence="4">Lipoprotein</fullName>
    </recommendedName>
</protein>
<dbReference type="AlphaFoldDB" id="A0A7X2IYS1"/>
<accession>A0A7X2IYS1</accession>
<name>A0A7X2IYS1_9BACI</name>
<dbReference type="PROSITE" id="PS51257">
    <property type="entry name" value="PROKAR_LIPOPROTEIN"/>
    <property type="match status" value="1"/>
</dbReference>
<dbReference type="EMBL" id="WKKI01000011">
    <property type="protein sequence ID" value="MRX72146.1"/>
    <property type="molecule type" value="Genomic_DNA"/>
</dbReference>
<feature type="signal peptide" evidence="1">
    <location>
        <begin position="1"/>
        <end position="22"/>
    </location>
</feature>
<organism evidence="2 3">
    <name type="scientific">Metabacillus lacus</name>
    <dbReference type="NCBI Taxonomy" id="1983721"/>
    <lineage>
        <taxon>Bacteria</taxon>
        <taxon>Bacillati</taxon>
        <taxon>Bacillota</taxon>
        <taxon>Bacilli</taxon>
        <taxon>Bacillales</taxon>
        <taxon>Bacillaceae</taxon>
        <taxon>Metabacillus</taxon>
    </lineage>
</organism>
<dbReference type="OrthoDB" id="2845963at2"/>
<comment type="caution">
    <text evidence="2">The sequence shown here is derived from an EMBL/GenBank/DDBJ whole genome shotgun (WGS) entry which is preliminary data.</text>
</comment>
<evidence type="ECO:0000256" key="1">
    <source>
        <dbReference type="SAM" id="SignalP"/>
    </source>
</evidence>
<feature type="chain" id="PRO_5039408554" description="Lipoprotein" evidence="1">
    <location>
        <begin position="23"/>
        <end position="196"/>
    </location>
</feature>
<evidence type="ECO:0008006" key="4">
    <source>
        <dbReference type="Google" id="ProtNLM"/>
    </source>
</evidence>
<evidence type="ECO:0000313" key="3">
    <source>
        <dbReference type="Proteomes" id="UP000448867"/>
    </source>
</evidence>
<reference evidence="2 3" key="1">
    <citation type="submission" date="2019-11" db="EMBL/GenBank/DDBJ databases">
        <title>Bacillus lacus genome.</title>
        <authorList>
            <person name="Allen C.J."/>
            <person name="Newman J.D."/>
        </authorList>
    </citation>
    <scope>NUCLEOTIDE SEQUENCE [LARGE SCALE GENOMIC DNA]</scope>
    <source>
        <strain evidence="2 3">KCTC 33946</strain>
    </source>
</reference>
<gene>
    <name evidence="2" type="ORF">GJU40_08230</name>
</gene>
<keyword evidence="1" id="KW-0732">Signal</keyword>
<sequence>MRRFVGFSTLIVLFMLVGCSLNENQSVHTTTKVPAEKKKPELITYDRYQSLLNELGNSIKVEGFHFKGASTDTQITIVEKKASFGKREFLTIGGKMDGKETNERVFFENNNTNVVTALDLIYLEKPMDNDMLYWNQSVPYGLKNKEVLATFDESILVYKNIIFKVTVLNLNDKTKDEPIAVLFTDKLVEFINSNLK</sequence>
<keyword evidence="3" id="KW-1185">Reference proteome</keyword>
<dbReference type="Proteomes" id="UP000448867">
    <property type="component" value="Unassembled WGS sequence"/>
</dbReference>
<evidence type="ECO:0000313" key="2">
    <source>
        <dbReference type="EMBL" id="MRX72146.1"/>
    </source>
</evidence>
<dbReference type="RefSeq" id="WP_154307277.1">
    <property type="nucleotide sequence ID" value="NZ_WKKI01000011.1"/>
</dbReference>